<feature type="domain" description="POTRA" evidence="11">
    <location>
        <begin position="109"/>
        <end position="183"/>
    </location>
</feature>
<evidence type="ECO:0000256" key="2">
    <source>
        <dbReference type="ARBA" id="ARBA00010248"/>
    </source>
</evidence>
<keyword evidence="6" id="KW-0472">Membrane</keyword>
<dbReference type="PANTHER" id="PTHR12815">
    <property type="entry name" value="SORTING AND ASSEMBLY MACHINERY SAMM50 PROTEIN FAMILY MEMBER"/>
    <property type="match status" value="1"/>
</dbReference>
<gene>
    <name evidence="13" type="ORF">LCGC14_0686970</name>
</gene>
<comment type="caution">
    <text evidence="13">The sequence shown here is derived from an EMBL/GenBank/DDBJ whole genome shotgun (WGS) entry which is preliminary data.</text>
</comment>
<dbReference type="GO" id="GO:0009306">
    <property type="term" value="P:protein secretion"/>
    <property type="evidence" value="ECO:0007669"/>
    <property type="project" value="TreeGrafter"/>
</dbReference>
<evidence type="ECO:0000256" key="6">
    <source>
        <dbReference type="ARBA" id="ARBA00023136"/>
    </source>
</evidence>
<keyword evidence="7" id="KW-0998">Cell outer membrane</keyword>
<evidence type="ECO:0000313" key="13">
    <source>
        <dbReference type="EMBL" id="KKN45045.1"/>
    </source>
</evidence>
<dbReference type="Pfam" id="PF17243">
    <property type="entry name" value="POTRA_TamA_1"/>
    <property type="match status" value="1"/>
</dbReference>
<evidence type="ECO:0000256" key="4">
    <source>
        <dbReference type="ARBA" id="ARBA00022692"/>
    </source>
</evidence>
<dbReference type="InterPro" id="IPR000184">
    <property type="entry name" value="Bac_surfAg_D15"/>
</dbReference>
<comment type="subunit">
    <text evidence="9">Interacts with TamB to form the translocation and assembly module (TAM).</text>
</comment>
<dbReference type="Pfam" id="PF07244">
    <property type="entry name" value="POTRA"/>
    <property type="match status" value="2"/>
</dbReference>
<sequence length="571" mass="63318">MALLLLVTTLVHANDINIEVELSGAPEGRTDTLISGLSIERQKDSDRLSARQIQKLYESADSELKTMLQVYGYYNVEVTSDLKLIKENNWQAVYKLKLGPRVKLAKVEVILEGEAADDEAFKKFVKYFPIKKGDGLNHQVYESSKKTLVRIGAERGYFDAELTEHKVEVDGVNNTATIYLNYNSGIRYHFSQVQFPETIITNDLLTRITPIKAGEPYLASDVLKLRNNLTNSGYFDSVAVRTLIDQRKDGEVPLDISFEPSHKHRYTAGVGYGTDSGPRVSLGWENRYVNKRGHRLSADALFSQIKNSVGLDYTMPFWSETISAVGFNTEYKQESTDTSDSTSFAIGSYYKTMRWGWNETGTLKLLNENYDVSQDSDTSLLLIPGVSWSRIWADDTIYTKHGGKLSVSLSGASESILSDTSFGQVVVRGKYIKSVTENGRFITRGTLGATEVTDFTKLPSSLRFFAGGDNSIRGFDFESLGPLGDDGKVEGGRYLAVGSLEYEQMIVGNWGAAVFTDFGNAMNTWDDPLEYSVGVGARWRSPVGLIRLDVATGLSQDDNPIGIHVVIGPDL</sequence>
<keyword evidence="4" id="KW-0812">Transmembrane</keyword>
<evidence type="ECO:0000256" key="3">
    <source>
        <dbReference type="ARBA" id="ARBA00015419"/>
    </source>
</evidence>
<dbReference type="InterPro" id="IPR035243">
    <property type="entry name" value="TamA_POTRA_Dom_1"/>
</dbReference>
<dbReference type="Gene3D" id="3.10.20.310">
    <property type="entry name" value="membrane protein fhac"/>
    <property type="match status" value="2"/>
</dbReference>
<dbReference type="Gene3D" id="2.40.160.50">
    <property type="entry name" value="membrane protein fhac: a member of the omp85/tpsb transporter family"/>
    <property type="match status" value="1"/>
</dbReference>
<dbReference type="PANTHER" id="PTHR12815:SF47">
    <property type="entry name" value="TRANSLOCATION AND ASSEMBLY MODULE SUBUNIT TAMA"/>
    <property type="match status" value="1"/>
</dbReference>
<evidence type="ECO:0000256" key="9">
    <source>
        <dbReference type="ARBA" id="ARBA00093548"/>
    </source>
</evidence>
<evidence type="ECO:0000259" key="12">
    <source>
        <dbReference type="Pfam" id="PF17243"/>
    </source>
</evidence>
<name>A0A0F9QLI4_9ZZZZ</name>
<dbReference type="GO" id="GO:0097347">
    <property type="term" value="C:TAM protein secretion complex"/>
    <property type="evidence" value="ECO:0007669"/>
    <property type="project" value="TreeGrafter"/>
</dbReference>
<comment type="subcellular location">
    <subcellularLocation>
        <location evidence="1">Cell outer membrane</location>
    </subcellularLocation>
</comment>
<feature type="domain" description="TamA POTRA" evidence="12">
    <location>
        <begin position="19"/>
        <end position="96"/>
    </location>
</feature>
<evidence type="ECO:0000256" key="1">
    <source>
        <dbReference type="ARBA" id="ARBA00004442"/>
    </source>
</evidence>
<evidence type="ECO:0000256" key="7">
    <source>
        <dbReference type="ARBA" id="ARBA00023237"/>
    </source>
</evidence>
<protein>
    <recommendedName>
        <fullName evidence="3">Translocation and assembly module subunit TamA</fullName>
    </recommendedName>
    <alternativeName>
        <fullName evidence="8">Autotransporter assembly factor TamA</fullName>
    </alternativeName>
</protein>
<reference evidence="13" key="1">
    <citation type="journal article" date="2015" name="Nature">
        <title>Complex archaea that bridge the gap between prokaryotes and eukaryotes.</title>
        <authorList>
            <person name="Spang A."/>
            <person name="Saw J.H."/>
            <person name="Jorgensen S.L."/>
            <person name="Zaremba-Niedzwiedzka K."/>
            <person name="Martijn J."/>
            <person name="Lind A.E."/>
            <person name="van Eijk R."/>
            <person name="Schleper C."/>
            <person name="Guy L."/>
            <person name="Ettema T.J."/>
        </authorList>
    </citation>
    <scope>NUCLEOTIDE SEQUENCE</scope>
</reference>
<dbReference type="Pfam" id="PF01103">
    <property type="entry name" value="Omp85"/>
    <property type="match status" value="1"/>
</dbReference>
<evidence type="ECO:0000259" key="11">
    <source>
        <dbReference type="Pfam" id="PF07244"/>
    </source>
</evidence>
<dbReference type="AlphaFoldDB" id="A0A0F9QLI4"/>
<feature type="domain" description="Bacterial surface antigen (D15)" evidence="10">
    <location>
        <begin position="290"/>
        <end position="564"/>
    </location>
</feature>
<dbReference type="GO" id="GO:0009279">
    <property type="term" value="C:cell outer membrane"/>
    <property type="evidence" value="ECO:0007669"/>
    <property type="project" value="UniProtKB-SubCell"/>
</dbReference>
<evidence type="ECO:0000256" key="5">
    <source>
        <dbReference type="ARBA" id="ARBA00022729"/>
    </source>
</evidence>
<evidence type="ECO:0000256" key="8">
    <source>
        <dbReference type="ARBA" id="ARBA00033063"/>
    </source>
</evidence>
<keyword evidence="5" id="KW-0732">Signal</keyword>
<evidence type="ECO:0000259" key="10">
    <source>
        <dbReference type="Pfam" id="PF01103"/>
    </source>
</evidence>
<proteinExistence type="inferred from homology"/>
<dbReference type="InterPro" id="IPR010827">
    <property type="entry name" value="BamA/TamA_POTRA"/>
</dbReference>
<accession>A0A0F9QLI4</accession>
<dbReference type="EMBL" id="LAZR01001414">
    <property type="protein sequence ID" value="KKN45045.1"/>
    <property type="molecule type" value="Genomic_DNA"/>
</dbReference>
<organism evidence="13">
    <name type="scientific">marine sediment metagenome</name>
    <dbReference type="NCBI Taxonomy" id="412755"/>
    <lineage>
        <taxon>unclassified sequences</taxon>
        <taxon>metagenomes</taxon>
        <taxon>ecological metagenomes</taxon>
    </lineage>
</organism>
<dbReference type="InterPro" id="IPR039910">
    <property type="entry name" value="D15-like"/>
</dbReference>
<feature type="domain" description="POTRA" evidence="11">
    <location>
        <begin position="188"/>
        <end position="259"/>
    </location>
</feature>
<comment type="similarity">
    <text evidence="2">Belongs to the TamA family.</text>
</comment>